<accession>A0A7Y9E088</accession>
<name>A0A7Y9E088_9PSEU</name>
<dbReference type="PANTHER" id="PTHR30411">
    <property type="entry name" value="CYTOPLASMIC PROTEIN"/>
    <property type="match status" value="1"/>
</dbReference>
<dbReference type="AlphaFoldDB" id="A0A7Y9E088"/>
<evidence type="ECO:0000313" key="2">
    <source>
        <dbReference type="EMBL" id="NYD38711.1"/>
    </source>
</evidence>
<dbReference type="CDD" id="cd04333">
    <property type="entry name" value="ProX_deacylase"/>
    <property type="match status" value="1"/>
</dbReference>
<keyword evidence="3" id="KW-1185">Reference proteome</keyword>
<reference evidence="2 3" key="1">
    <citation type="submission" date="2020-07" db="EMBL/GenBank/DDBJ databases">
        <title>Sequencing the genomes of 1000 actinobacteria strains.</title>
        <authorList>
            <person name="Klenk H.-P."/>
        </authorList>
    </citation>
    <scope>NUCLEOTIDE SEQUENCE [LARGE SCALE GENOMIC DNA]</scope>
    <source>
        <strain evidence="2 3">DSM 45772</strain>
    </source>
</reference>
<dbReference type="InterPro" id="IPR007214">
    <property type="entry name" value="YbaK/aa-tRNA-synth-assoc-dom"/>
</dbReference>
<dbReference type="GO" id="GO:0002161">
    <property type="term" value="F:aminoacyl-tRNA deacylase activity"/>
    <property type="evidence" value="ECO:0007669"/>
    <property type="project" value="InterPro"/>
</dbReference>
<evidence type="ECO:0000259" key="1">
    <source>
        <dbReference type="Pfam" id="PF04073"/>
    </source>
</evidence>
<dbReference type="SUPFAM" id="SSF55826">
    <property type="entry name" value="YbaK/ProRS associated domain"/>
    <property type="match status" value="1"/>
</dbReference>
<evidence type="ECO:0000313" key="3">
    <source>
        <dbReference type="Proteomes" id="UP000535890"/>
    </source>
</evidence>
<dbReference type="PANTHER" id="PTHR30411:SF1">
    <property type="entry name" value="CYTOPLASMIC PROTEIN"/>
    <property type="match status" value="1"/>
</dbReference>
<dbReference type="EMBL" id="JACCBN010000001">
    <property type="protein sequence ID" value="NYD38711.1"/>
    <property type="molecule type" value="Genomic_DNA"/>
</dbReference>
<gene>
    <name evidence="2" type="ORF">BJ983_004813</name>
</gene>
<dbReference type="RefSeq" id="WP_343054332.1">
    <property type="nucleotide sequence ID" value="NZ_BAABHP010000013.1"/>
</dbReference>
<dbReference type="Gene3D" id="3.90.960.10">
    <property type="entry name" value="YbaK/aminoacyl-tRNA synthetase-associated domain"/>
    <property type="match status" value="1"/>
</dbReference>
<feature type="domain" description="YbaK/aminoacyl-tRNA synthetase-associated" evidence="1">
    <location>
        <begin position="29"/>
        <end position="147"/>
    </location>
</feature>
<dbReference type="InterPro" id="IPR036754">
    <property type="entry name" value="YbaK/aa-tRNA-synt-asso_dom_sf"/>
</dbReference>
<dbReference type="Proteomes" id="UP000535890">
    <property type="component" value="Unassembled WGS sequence"/>
</dbReference>
<comment type="caution">
    <text evidence="2">The sequence shown here is derived from an EMBL/GenBank/DDBJ whole genome shotgun (WGS) entry which is preliminary data.</text>
</comment>
<dbReference type="Pfam" id="PF04073">
    <property type="entry name" value="tRNA_edit"/>
    <property type="match status" value="1"/>
</dbReference>
<protein>
    <submittedName>
        <fullName evidence="2">Prolyl-tRNA editing enzyme YbaK/EbsC (Cys-tRNA(Pro) deacylase)</fullName>
    </submittedName>
</protein>
<proteinExistence type="predicted"/>
<organism evidence="2 3">
    <name type="scientific">Actinomycetospora corticicola</name>
    <dbReference type="NCBI Taxonomy" id="663602"/>
    <lineage>
        <taxon>Bacteria</taxon>
        <taxon>Bacillati</taxon>
        <taxon>Actinomycetota</taxon>
        <taxon>Actinomycetes</taxon>
        <taxon>Pseudonocardiales</taxon>
        <taxon>Pseudonocardiaceae</taxon>
        <taxon>Actinomycetospora</taxon>
    </lineage>
</organism>
<sequence>MAKGGSVKRVAAALEELGLGGRSRELPDSTRTAAEAGAALGCEVGQIVKSLVFRLPSTDAAVLVLASGSTRVDVGKLSAVLGEPVEQASGTFVRERTGFAIGGVAPVGLVAPVRTLIDRGVLAWDRVWAAAGSPRTVFDATPAELVEATGGTVVDVAE</sequence>